<proteinExistence type="predicted"/>
<gene>
    <name evidence="1" type="ORF">MSG28_010898</name>
</gene>
<organism evidence="1 2">
    <name type="scientific">Choristoneura fumiferana</name>
    <name type="common">Spruce budworm moth</name>
    <name type="synonym">Archips fumiferana</name>
    <dbReference type="NCBI Taxonomy" id="7141"/>
    <lineage>
        <taxon>Eukaryota</taxon>
        <taxon>Metazoa</taxon>
        <taxon>Ecdysozoa</taxon>
        <taxon>Arthropoda</taxon>
        <taxon>Hexapoda</taxon>
        <taxon>Insecta</taxon>
        <taxon>Pterygota</taxon>
        <taxon>Neoptera</taxon>
        <taxon>Endopterygota</taxon>
        <taxon>Lepidoptera</taxon>
        <taxon>Glossata</taxon>
        <taxon>Ditrysia</taxon>
        <taxon>Tortricoidea</taxon>
        <taxon>Tortricidae</taxon>
        <taxon>Tortricinae</taxon>
        <taxon>Choristoneura</taxon>
    </lineage>
</organism>
<dbReference type="Proteomes" id="UP001064048">
    <property type="component" value="Chromosome 18"/>
</dbReference>
<reference evidence="1 2" key="1">
    <citation type="journal article" date="2022" name="Genome Biol. Evol.">
        <title>The Spruce Budworm Genome: Reconstructing the Evolutionary History of Antifreeze Proteins.</title>
        <authorList>
            <person name="Beliveau C."/>
            <person name="Gagne P."/>
            <person name="Picq S."/>
            <person name="Vernygora O."/>
            <person name="Keeling C.I."/>
            <person name="Pinkney K."/>
            <person name="Doucet D."/>
            <person name="Wen F."/>
            <person name="Johnston J.S."/>
            <person name="Maaroufi H."/>
            <person name="Boyle B."/>
            <person name="Laroche J."/>
            <person name="Dewar K."/>
            <person name="Juretic N."/>
            <person name="Blackburn G."/>
            <person name="Nisole A."/>
            <person name="Brunet B."/>
            <person name="Brandao M."/>
            <person name="Lumley L."/>
            <person name="Duan J."/>
            <person name="Quan G."/>
            <person name="Lucarotti C.J."/>
            <person name="Roe A.D."/>
            <person name="Sperling F.A.H."/>
            <person name="Levesque R.C."/>
            <person name="Cusson M."/>
        </authorList>
    </citation>
    <scope>NUCLEOTIDE SEQUENCE [LARGE SCALE GENOMIC DNA]</scope>
    <source>
        <strain evidence="1">Glfc:IPQL:Cfum</strain>
    </source>
</reference>
<name>A0ACC0KQA2_CHOFU</name>
<accession>A0ACC0KQA2</accession>
<comment type="caution">
    <text evidence="1">The sequence shown here is derived from an EMBL/GenBank/DDBJ whole genome shotgun (WGS) entry which is preliminary data.</text>
</comment>
<keyword evidence="2" id="KW-1185">Reference proteome</keyword>
<evidence type="ECO:0000313" key="1">
    <source>
        <dbReference type="EMBL" id="KAI8438332.1"/>
    </source>
</evidence>
<dbReference type="EMBL" id="CM046118">
    <property type="protein sequence ID" value="KAI8438332.1"/>
    <property type="molecule type" value="Genomic_DNA"/>
</dbReference>
<sequence length="279" mass="30991">MNAICLCKPSVNTESKVYFTEYLLYILYGLFGFVKLSIKKLSMSDSEDSDLFEEQPKRSFQDIHAEIERCKKNPATSGMFVSGWDDPDEDVEEVKDPKANPIDHVLWAAENGELEQLKELLTTQPGLVHANDCNGYTPLHRAAYGNHMSAVTHLLSRGAKLHAKTEFGWTPLHSAANWNNYTIVARLLAGGADPFAVSDGDQTPLHLAAAKSHSKSSLLILLFREDSAEVAQRVNNVGETPEELARCHGIYAPLFEMVMPAASYIKSLEFTCNPYVRGE</sequence>
<protein>
    <submittedName>
        <fullName evidence="1">Uncharacterized protein</fullName>
    </submittedName>
</protein>
<evidence type="ECO:0000313" key="2">
    <source>
        <dbReference type="Proteomes" id="UP001064048"/>
    </source>
</evidence>